<name>A0A2S0UQC6_9RHOB</name>
<dbReference type="EMBL" id="CP028918">
    <property type="protein sequence ID" value="AWB50016.1"/>
    <property type="molecule type" value="Genomic_DNA"/>
</dbReference>
<keyword evidence="2" id="KW-0902">Two-component regulatory system</keyword>
<protein>
    <submittedName>
        <fullName evidence="5">Two-component system response regulator</fullName>
    </submittedName>
</protein>
<dbReference type="AlphaFoldDB" id="A0A2S0UQC6"/>
<dbReference type="Gene3D" id="3.40.50.2300">
    <property type="match status" value="1"/>
</dbReference>
<gene>
    <name evidence="5" type="ORF">HYN69_17250</name>
</gene>
<dbReference type="Pfam" id="PF00072">
    <property type="entry name" value="Response_reg"/>
    <property type="match status" value="1"/>
</dbReference>
<evidence type="ECO:0000256" key="3">
    <source>
        <dbReference type="PROSITE-ProRule" id="PRU00169"/>
    </source>
</evidence>
<dbReference type="Proteomes" id="UP000244496">
    <property type="component" value="Chromosome"/>
</dbReference>
<dbReference type="PANTHER" id="PTHR45339">
    <property type="entry name" value="HYBRID SIGNAL TRANSDUCTION HISTIDINE KINASE J"/>
    <property type="match status" value="1"/>
</dbReference>
<feature type="domain" description="Response regulatory" evidence="4">
    <location>
        <begin position="20"/>
        <end position="139"/>
    </location>
</feature>
<dbReference type="SMART" id="SM00448">
    <property type="entry name" value="REC"/>
    <property type="match status" value="1"/>
</dbReference>
<evidence type="ECO:0000313" key="6">
    <source>
        <dbReference type="Proteomes" id="UP000244496"/>
    </source>
</evidence>
<accession>A0A2S0UQC6</accession>
<proteinExistence type="predicted"/>
<dbReference type="KEGG" id="geh:HYN69_17250"/>
<dbReference type="SUPFAM" id="SSF52172">
    <property type="entry name" value="CheY-like"/>
    <property type="match status" value="1"/>
</dbReference>
<evidence type="ECO:0000313" key="5">
    <source>
        <dbReference type="EMBL" id="AWB50016.1"/>
    </source>
</evidence>
<keyword evidence="1 3" id="KW-0597">Phosphoprotein</keyword>
<dbReference type="InterPro" id="IPR001789">
    <property type="entry name" value="Sig_transdc_resp-reg_receiver"/>
</dbReference>
<feature type="modified residue" description="4-aspartylphosphate" evidence="3">
    <location>
        <position position="72"/>
    </location>
</feature>
<organism evidence="5 6">
    <name type="scientific">Paragemmobacter aquarius</name>
    <dbReference type="NCBI Taxonomy" id="2169400"/>
    <lineage>
        <taxon>Bacteria</taxon>
        <taxon>Pseudomonadati</taxon>
        <taxon>Pseudomonadota</taxon>
        <taxon>Alphaproteobacteria</taxon>
        <taxon>Rhodobacterales</taxon>
        <taxon>Paracoccaceae</taxon>
        <taxon>Paragemmobacter</taxon>
    </lineage>
</organism>
<dbReference type="PROSITE" id="PS50110">
    <property type="entry name" value="RESPONSE_REGULATORY"/>
    <property type="match status" value="1"/>
</dbReference>
<reference evidence="5 6" key="1">
    <citation type="submission" date="2018-04" db="EMBL/GenBank/DDBJ databases">
        <title>Genome sequencing of Gemmobacter.</title>
        <authorList>
            <person name="Yi H."/>
            <person name="Baek M.-G."/>
        </authorList>
    </citation>
    <scope>NUCLEOTIDE SEQUENCE [LARGE SCALE GENOMIC DNA]</scope>
    <source>
        <strain evidence="5 6">HYN0069</strain>
    </source>
</reference>
<evidence type="ECO:0000256" key="1">
    <source>
        <dbReference type="ARBA" id="ARBA00022553"/>
    </source>
</evidence>
<evidence type="ECO:0000256" key="2">
    <source>
        <dbReference type="ARBA" id="ARBA00023012"/>
    </source>
</evidence>
<evidence type="ECO:0000259" key="4">
    <source>
        <dbReference type="PROSITE" id="PS50110"/>
    </source>
</evidence>
<dbReference type="PANTHER" id="PTHR45339:SF1">
    <property type="entry name" value="HYBRID SIGNAL TRANSDUCTION HISTIDINE KINASE J"/>
    <property type="match status" value="1"/>
</dbReference>
<dbReference type="InterPro" id="IPR011006">
    <property type="entry name" value="CheY-like_superfamily"/>
</dbReference>
<dbReference type="GO" id="GO:0000160">
    <property type="term" value="P:phosphorelay signal transduction system"/>
    <property type="evidence" value="ECO:0007669"/>
    <property type="project" value="UniProtKB-KW"/>
</dbReference>
<sequence length="335" mass="36447">MAWLRCSIGFADRDGQFNMRILAVDDDPVFLELLAGMLKAIGYGHVTTVASAEQALHEVDTSTQIYDCILSDMQMPGLDGTALTTAIRLRSAYRQTPILMITAMAGKSFVDDAFTAGATDYITKPLDMIELKARIGMVARLLSERHRLAEFARLVGQRAAQVDINADFGAPLLIPGFDRGIEFLAMENYLLTLGVKRMYATAAFGIHVKNASMIFNKASGATYIQMLGDVGAQIVDSLKAEDVKIAYAGSGTFVCITERDMGQTTEDLEIMINIGLMDFEAIYATDRLPVPQVRVGEIARSSFLSPTKPTRMLERAIAAATAPPEKRGKSGQMVA</sequence>
<keyword evidence="6" id="KW-1185">Reference proteome</keyword>